<dbReference type="Proteomes" id="UP000277424">
    <property type="component" value="Unassembled WGS sequence"/>
</dbReference>
<evidence type="ECO:0000256" key="1">
    <source>
        <dbReference type="SAM" id="SignalP"/>
    </source>
</evidence>
<keyword evidence="1" id="KW-0732">Signal</keyword>
<protein>
    <recommendedName>
        <fullName evidence="4">Lipoprotein</fullName>
    </recommendedName>
</protein>
<sequence>MPSFTSLGALLLAAVMLAGCGAVETIDWNRTADSWIRSLCQDRSNVDCHGEYQRHPTLRNHAGGRV</sequence>
<reference evidence="2 3" key="1">
    <citation type="submission" date="2018-10" db="EMBL/GenBank/DDBJ databases">
        <title>Comparative analysis of microorganisms from saline springs in Andes Mountain Range, Colombia.</title>
        <authorList>
            <person name="Rubin E."/>
        </authorList>
    </citation>
    <scope>NUCLEOTIDE SEQUENCE [LARGE SCALE GENOMIC DNA]</scope>
    <source>
        <strain evidence="2 3">USBA 36</strain>
    </source>
</reference>
<proteinExistence type="predicted"/>
<dbReference type="RefSeq" id="WP_121221860.1">
    <property type="nucleotide sequence ID" value="NZ_RBIG01000004.1"/>
</dbReference>
<dbReference type="AlphaFoldDB" id="A0A420WAU6"/>
<evidence type="ECO:0008006" key="4">
    <source>
        <dbReference type="Google" id="ProtNLM"/>
    </source>
</evidence>
<evidence type="ECO:0000313" key="2">
    <source>
        <dbReference type="EMBL" id="RKQ68095.1"/>
    </source>
</evidence>
<evidence type="ECO:0000313" key="3">
    <source>
        <dbReference type="Proteomes" id="UP000277424"/>
    </source>
</evidence>
<feature type="chain" id="PRO_5019242882" description="Lipoprotein" evidence="1">
    <location>
        <begin position="19"/>
        <end position="66"/>
    </location>
</feature>
<name>A0A420WAU6_9PROT</name>
<organism evidence="2 3">
    <name type="scientific">Oceanibaculum indicum</name>
    <dbReference type="NCBI Taxonomy" id="526216"/>
    <lineage>
        <taxon>Bacteria</taxon>
        <taxon>Pseudomonadati</taxon>
        <taxon>Pseudomonadota</taxon>
        <taxon>Alphaproteobacteria</taxon>
        <taxon>Rhodospirillales</taxon>
        <taxon>Oceanibaculaceae</taxon>
        <taxon>Oceanibaculum</taxon>
    </lineage>
</organism>
<comment type="caution">
    <text evidence="2">The sequence shown here is derived from an EMBL/GenBank/DDBJ whole genome shotgun (WGS) entry which is preliminary data.</text>
</comment>
<gene>
    <name evidence="2" type="ORF">BCL74_3414</name>
</gene>
<dbReference type="EMBL" id="RBIG01000004">
    <property type="protein sequence ID" value="RKQ68095.1"/>
    <property type="molecule type" value="Genomic_DNA"/>
</dbReference>
<feature type="signal peptide" evidence="1">
    <location>
        <begin position="1"/>
        <end position="18"/>
    </location>
</feature>
<accession>A0A420WAU6</accession>